<organism evidence="1 2">
    <name type="scientific">Mycobacterium dioxanotrophicus</name>
    <dbReference type="NCBI Taxonomy" id="482462"/>
    <lineage>
        <taxon>Bacteria</taxon>
        <taxon>Bacillati</taxon>
        <taxon>Actinomycetota</taxon>
        <taxon>Actinomycetes</taxon>
        <taxon>Mycobacteriales</taxon>
        <taxon>Mycobacteriaceae</taxon>
        <taxon>Mycobacterium</taxon>
    </lineage>
</organism>
<name>A0A1Y0CH99_9MYCO</name>
<evidence type="ECO:0000313" key="1">
    <source>
        <dbReference type="EMBL" id="ART74336.1"/>
    </source>
</evidence>
<reference evidence="1 2" key="1">
    <citation type="submission" date="2017-04" db="EMBL/GenBank/DDBJ databases">
        <title>Whole Genome Sequence of 1,4-Dioxane Degrading Bacterium Mycobacterium dioxanotrophicus PH-06.</title>
        <authorList>
            <person name="He Y."/>
        </authorList>
    </citation>
    <scope>NUCLEOTIDE SEQUENCE [LARGE SCALE GENOMIC DNA]</scope>
    <source>
        <strain evidence="1 2">PH-06</strain>
        <plasmid evidence="1 2">unnamed2</plasmid>
    </source>
</reference>
<dbReference type="OrthoDB" id="4457510at2"/>
<protein>
    <submittedName>
        <fullName evidence="1">Uncharacterized protein</fullName>
    </submittedName>
</protein>
<gene>
    <name evidence="1" type="ORF">BTO20_37575</name>
</gene>
<keyword evidence="2" id="KW-1185">Reference proteome</keyword>
<accession>A0A1Y0CH99</accession>
<dbReference type="KEGG" id="mdx:BTO20_37575"/>
<evidence type="ECO:0000313" key="2">
    <source>
        <dbReference type="Proteomes" id="UP000195331"/>
    </source>
</evidence>
<dbReference type="Proteomes" id="UP000195331">
    <property type="component" value="Plasmid unnamed2"/>
</dbReference>
<dbReference type="RefSeq" id="WP_087083571.1">
    <property type="nucleotide sequence ID" value="NZ_CP020811.1"/>
</dbReference>
<dbReference type="EMBL" id="CP020811">
    <property type="protein sequence ID" value="ART74336.1"/>
    <property type="molecule type" value="Genomic_DNA"/>
</dbReference>
<proteinExistence type="predicted"/>
<sequence>MSKAEPSPIITATAQYPAPAVIAHTYVRLHGVQTANLTVHHARTDAARVALNWGGGVLMTFFNARAAQGVLEGVAAARATLVYLPTEVHPMQDDPYEAPTVAIDWKHRPQYAAVSRSSVTPDQRRTVKWTDIYMGPITIQVLDRAAYHSATAILREAHRTAVAVCLDGPEHDADPTRDDYRPPR</sequence>
<geneLocation type="plasmid" evidence="1 2">
    <name>unnamed2</name>
</geneLocation>
<keyword evidence="1" id="KW-0614">Plasmid</keyword>
<dbReference type="AlphaFoldDB" id="A0A1Y0CH99"/>